<dbReference type="SMART" id="SM00292">
    <property type="entry name" value="BRCT"/>
    <property type="match status" value="1"/>
</dbReference>
<dbReference type="InterPro" id="IPR017961">
    <property type="entry name" value="DNA_pol_Y-fam_little_finger"/>
</dbReference>
<evidence type="ECO:0000256" key="10">
    <source>
        <dbReference type="ARBA" id="ARBA00022842"/>
    </source>
</evidence>
<dbReference type="Gene3D" id="6.10.250.1490">
    <property type="match status" value="1"/>
</dbReference>
<dbReference type="Gene3D" id="3.30.1490.100">
    <property type="entry name" value="DNA polymerase, Y-family, little finger domain"/>
    <property type="match status" value="1"/>
</dbReference>
<keyword evidence="10" id="KW-0460">Magnesium</keyword>
<evidence type="ECO:0000256" key="14">
    <source>
        <dbReference type="ARBA" id="ARBA00058985"/>
    </source>
</evidence>
<dbReference type="Gene3D" id="1.20.58.1280">
    <property type="entry name" value="DNA repair protein Rev1, C-terminal domain"/>
    <property type="match status" value="1"/>
</dbReference>
<evidence type="ECO:0000259" key="18">
    <source>
        <dbReference type="PROSITE" id="PS50173"/>
    </source>
</evidence>
<dbReference type="Pfam" id="PF11799">
    <property type="entry name" value="IMS_C"/>
    <property type="match status" value="1"/>
</dbReference>
<dbReference type="Gene3D" id="3.40.1170.60">
    <property type="match status" value="1"/>
</dbReference>
<evidence type="ECO:0000256" key="13">
    <source>
        <dbReference type="ARBA" id="ARBA00023242"/>
    </source>
</evidence>
<dbReference type="InterPro" id="IPR053848">
    <property type="entry name" value="IMS_HHH_1"/>
</dbReference>
<feature type="compositionally biased region" description="Pro residues" evidence="16">
    <location>
        <begin position="907"/>
        <end position="920"/>
    </location>
</feature>
<evidence type="ECO:0000259" key="17">
    <source>
        <dbReference type="PROSITE" id="PS50172"/>
    </source>
</evidence>
<feature type="domain" description="UmuC" evidence="18">
    <location>
        <begin position="314"/>
        <end position="510"/>
    </location>
</feature>
<dbReference type="SUPFAM" id="SSF100879">
    <property type="entry name" value="Lesion bypass DNA polymerase (Y-family), little finger domain"/>
    <property type="match status" value="1"/>
</dbReference>
<dbReference type="Pfam" id="PF21999">
    <property type="entry name" value="IMS_HHH_1"/>
    <property type="match status" value="1"/>
</dbReference>
<comment type="caution">
    <text evidence="19">The sequence shown here is derived from an EMBL/GenBank/DDBJ whole genome shotgun (WGS) entry which is preliminary data.</text>
</comment>
<feature type="region of interest" description="Disordered" evidence="16">
    <location>
        <begin position="894"/>
        <end position="934"/>
    </location>
</feature>
<name>A0AAD4BQQ4_BOLED</name>
<dbReference type="Pfam" id="PF00817">
    <property type="entry name" value="IMS"/>
    <property type="match status" value="1"/>
</dbReference>
<evidence type="ECO:0000256" key="12">
    <source>
        <dbReference type="ARBA" id="ARBA00023204"/>
    </source>
</evidence>
<comment type="subcellular location">
    <subcellularLocation>
        <location evidence="2">Nucleus</location>
    </subcellularLocation>
</comment>
<dbReference type="PANTHER" id="PTHR45990:SF1">
    <property type="entry name" value="DNA REPAIR PROTEIN REV1"/>
    <property type="match status" value="1"/>
</dbReference>
<dbReference type="SUPFAM" id="SSF52113">
    <property type="entry name" value="BRCT domain"/>
    <property type="match status" value="1"/>
</dbReference>
<evidence type="ECO:0000313" key="20">
    <source>
        <dbReference type="Proteomes" id="UP001194468"/>
    </source>
</evidence>
<dbReference type="GO" id="GO:0017125">
    <property type="term" value="F:deoxycytidyl transferase activity"/>
    <property type="evidence" value="ECO:0007669"/>
    <property type="project" value="TreeGrafter"/>
</dbReference>
<organism evidence="19 20">
    <name type="scientific">Boletus edulis BED1</name>
    <dbReference type="NCBI Taxonomy" id="1328754"/>
    <lineage>
        <taxon>Eukaryota</taxon>
        <taxon>Fungi</taxon>
        <taxon>Dikarya</taxon>
        <taxon>Basidiomycota</taxon>
        <taxon>Agaricomycotina</taxon>
        <taxon>Agaricomycetes</taxon>
        <taxon>Agaricomycetidae</taxon>
        <taxon>Boletales</taxon>
        <taxon>Boletineae</taxon>
        <taxon>Boletaceae</taxon>
        <taxon>Boletoideae</taxon>
        <taxon>Boletus</taxon>
    </lineage>
</organism>
<gene>
    <name evidence="19" type="ORF">L210DRAFT_3405487</name>
</gene>
<dbReference type="CDD" id="cd01701">
    <property type="entry name" value="PolY_Rev1"/>
    <property type="match status" value="1"/>
</dbReference>
<evidence type="ECO:0000256" key="11">
    <source>
        <dbReference type="ARBA" id="ARBA00023125"/>
    </source>
</evidence>
<dbReference type="CDD" id="cd17719">
    <property type="entry name" value="BRCT_Rev1"/>
    <property type="match status" value="1"/>
</dbReference>
<dbReference type="InterPro" id="IPR036420">
    <property type="entry name" value="BRCT_dom_sf"/>
</dbReference>
<evidence type="ECO:0000256" key="2">
    <source>
        <dbReference type="ARBA" id="ARBA00004123"/>
    </source>
</evidence>
<dbReference type="SUPFAM" id="SSF56672">
    <property type="entry name" value="DNA/RNA polymerases"/>
    <property type="match status" value="1"/>
</dbReference>
<dbReference type="GO" id="GO:0046872">
    <property type="term" value="F:metal ion binding"/>
    <property type="evidence" value="ECO:0007669"/>
    <property type="project" value="UniProtKB-KW"/>
</dbReference>
<dbReference type="InterPro" id="IPR038401">
    <property type="entry name" value="Rev1_C_sf"/>
</dbReference>
<proteinExistence type="inferred from homology"/>
<dbReference type="InterPro" id="IPR043128">
    <property type="entry name" value="Rev_trsase/Diguanyl_cyclase"/>
</dbReference>
<evidence type="ECO:0000313" key="19">
    <source>
        <dbReference type="EMBL" id="KAF8437470.1"/>
    </source>
</evidence>
<dbReference type="InterPro" id="IPR036775">
    <property type="entry name" value="DNA_pol_Y-fam_lit_finger_sf"/>
</dbReference>
<protein>
    <recommendedName>
        <fullName evidence="4">DNA repair protein REV1</fullName>
    </recommendedName>
    <alternativeName>
        <fullName evidence="15">Reversionless protein 1</fullName>
    </alternativeName>
</protein>
<evidence type="ECO:0000256" key="15">
    <source>
        <dbReference type="ARBA" id="ARBA00081902"/>
    </source>
</evidence>
<dbReference type="GO" id="GO:0005634">
    <property type="term" value="C:nucleus"/>
    <property type="evidence" value="ECO:0007669"/>
    <property type="project" value="UniProtKB-SubCell"/>
</dbReference>
<keyword evidence="6" id="KW-0808">Transferase</keyword>
<dbReference type="InterPro" id="IPR001126">
    <property type="entry name" value="UmuC"/>
</dbReference>
<dbReference type="GO" id="GO:0070987">
    <property type="term" value="P:error-free translesion synthesis"/>
    <property type="evidence" value="ECO:0007669"/>
    <property type="project" value="TreeGrafter"/>
</dbReference>
<evidence type="ECO:0000256" key="3">
    <source>
        <dbReference type="ARBA" id="ARBA00010945"/>
    </source>
</evidence>
<feature type="compositionally biased region" description="Basic and acidic residues" evidence="16">
    <location>
        <begin position="894"/>
        <end position="904"/>
    </location>
</feature>
<dbReference type="Pfam" id="PF16727">
    <property type="entry name" value="REV1_C"/>
    <property type="match status" value="1"/>
</dbReference>
<dbReference type="PANTHER" id="PTHR45990">
    <property type="entry name" value="DNA REPAIR PROTEIN REV1"/>
    <property type="match status" value="1"/>
</dbReference>
<dbReference type="EMBL" id="WHUW01000018">
    <property type="protein sequence ID" value="KAF8437470.1"/>
    <property type="molecule type" value="Genomic_DNA"/>
</dbReference>
<feature type="domain" description="BRCT" evidence="17">
    <location>
        <begin position="23"/>
        <end position="111"/>
    </location>
</feature>
<reference evidence="19" key="2">
    <citation type="journal article" date="2020" name="Nat. Commun.">
        <title>Large-scale genome sequencing of mycorrhizal fungi provides insights into the early evolution of symbiotic traits.</title>
        <authorList>
            <person name="Miyauchi S."/>
            <person name="Kiss E."/>
            <person name="Kuo A."/>
            <person name="Drula E."/>
            <person name="Kohler A."/>
            <person name="Sanchez-Garcia M."/>
            <person name="Morin E."/>
            <person name="Andreopoulos B."/>
            <person name="Barry K.W."/>
            <person name="Bonito G."/>
            <person name="Buee M."/>
            <person name="Carver A."/>
            <person name="Chen C."/>
            <person name="Cichocki N."/>
            <person name="Clum A."/>
            <person name="Culley D."/>
            <person name="Crous P.W."/>
            <person name="Fauchery L."/>
            <person name="Girlanda M."/>
            <person name="Hayes R.D."/>
            <person name="Keri Z."/>
            <person name="LaButti K."/>
            <person name="Lipzen A."/>
            <person name="Lombard V."/>
            <person name="Magnuson J."/>
            <person name="Maillard F."/>
            <person name="Murat C."/>
            <person name="Nolan M."/>
            <person name="Ohm R.A."/>
            <person name="Pangilinan J."/>
            <person name="Pereira M.F."/>
            <person name="Perotto S."/>
            <person name="Peter M."/>
            <person name="Pfister S."/>
            <person name="Riley R."/>
            <person name="Sitrit Y."/>
            <person name="Stielow J.B."/>
            <person name="Szollosi G."/>
            <person name="Zifcakova L."/>
            <person name="Stursova M."/>
            <person name="Spatafora J.W."/>
            <person name="Tedersoo L."/>
            <person name="Vaario L.M."/>
            <person name="Yamada A."/>
            <person name="Yan M."/>
            <person name="Wang P."/>
            <person name="Xu J."/>
            <person name="Bruns T."/>
            <person name="Baldrian P."/>
            <person name="Vilgalys R."/>
            <person name="Dunand C."/>
            <person name="Henrissat B."/>
            <person name="Grigoriev I.V."/>
            <person name="Hibbett D."/>
            <person name="Nagy L.G."/>
            <person name="Martin F.M."/>
        </authorList>
    </citation>
    <scope>NUCLEOTIDE SEQUENCE</scope>
    <source>
        <strain evidence="19">BED1</strain>
    </source>
</reference>
<dbReference type="InterPro" id="IPR031991">
    <property type="entry name" value="Rev1_C"/>
</dbReference>
<keyword evidence="5" id="KW-0237">DNA synthesis</keyword>
<evidence type="ECO:0000256" key="6">
    <source>
        <dbReference type="ARBA" id="ARBA00022679"/>
    </source>
</evidence>
<keyword evidence="9" id="KW-0227">DNA damage</keyword>
<dbReference type="Gene3D" id="3.40.50.10190">
    <property type="entry name" value="BRCT domain"/>
    <property type="match status" value="1"/>
</dbReference>
<dbReference type="GO" id="GO:0003684">
    <property type="term" value="F:damaged DNA binding"/>
    <property type="evidence" value="ECO:0007669"/>
    <property type="project" value="InterPro"/>
</dbReference>
<dbReference type="FunFam" id="3.40.50.10190:FF:000011">
    <property type="entry name" value="DNA repair protein REV1"/>
    <property type="match status" value="1"/>
</dbReference>
<evidence type="ECO:0000256" key="5">
    <source>
        <dbReference type="ARBA" id="ARBA00022634"/>
    </source>
</evidence>
<feature type="region of interest" description="Disordered" evidence="16">
    <location>
        <begin position="703"/>
        <end position="723"/>
    </location>
</feature>
<comment type="function">
    <text evidence="14">Deoxycytidyl transferase involved in DNA repair. Transfers a dCMP residue from dCTP to the 3'-end of a DNA primer in a template-dependent reaction. May assist in the first step in the bypass of abasic lesions by the insertion of a nucleotide opposite the lesion. Required for normal induction of mutations by physical and chemical agents. Involved in mitochondrial DNA mutagenesis.</text>
</comment>
<dbReference type="Gene3D" id="6.10.250.1630">
    <property type="match status" value="1"/>
</dbReference>
<keyword evidence="8" id="KW-0479">Metal-binding</keyword>
<feature type="region of interest" description="Disordered" evidence="16">
    <location>
        <begin position="1"/>
        <end position="23"/>
    </location>
</feature>
<dbReference type="Pfam" id="PF16589">
    <property type="entry name" value="BRCT_2"/>
    <property type="match status" value="1"/>
</dbReference>
<dbReference type="PROSITE" id="PS50172">
    <property type="entry name" value="BRCT"/>
    <property type="match status" value="1"/>
</dbReference>
<keyword evidence="20" id="KW-1185">Reference proteome</keyword>
<dbReference type="Proteomes" id="UP001194468">
    <property type="component" value="Unassembled WGS sequence"/>
</dbReference>
<evidence type="ECO:0000256" key="16">
    <source>
        <dbReference type="SAM" id="MobiDB-lite"/>
    </source>
</evidence>
<dbReference type="GO" id="GO:0006281">
    <property type="term" value="P:DNA repair"/>
    <property type="evidence" value="ECO:0007669"/>
    <property type="project" value="UniProtKB-KW"/>
</dbReference>
<accession>A0AAD4BQQ4</accession>
<dbReference type="PROSITE" id="PS50173">
    <property type="entry name" value="UMUC"/>
    <property type="match status" value="1"/>
</dbReference>
<dbReference type="Gene3D" id="3.30.70.270">
    <property type="match status" value="1"/>
</dbReference>
<keyword evidence="12" id="KW-0234">DNA repair</keyword>
<dbReference type="AlphaFoldDB" id="A0AAD4BQQ4"/>
<dbReference type="Gene3D" id="1.10.150.20">
    <property type="entry name" value="5' to 3' exonuclease, C-terminal subdomain"/>
    <property type="match status" value="1"/>
</dbReference>
<dbReference type="GO" id="GO:0003887">
    <property type="term" value="F:DNA-directed DNA polymerase activity"/>
    <property type="evidence" value="ECO:0007669"/>
    <property type="project" value="InterPro"/>
</dbReference>
<comment type="similarity">
    <text evidence="3">Belongs to the DNA polymerase type-Y family.</text>
</comment>
<evidence type="ECO:0000256" key="1">
    <source>
        <dbReference type="ARBA" id="ARBA00001946"/>
    </source>
</evidence>
<keyword evidence="13" id="KW-0539">Nucleus</keyword>
<keyword evidence="11" id="KW-0238">DNA-binding</keyword>
<evidence type="ECO:0000256" key="8">
    <source>
        <dbReference type="ARBA" id="ARBA00022723"/>
    </source>
</evidence>
<dbReference type="FunFam" id="3.30.1490.100:FF:000001">
    <property type="entry name" value="DNA repair protein REV1"/>
    <property type="match status" value="1"/>
</dbReference>
<evidence type="ECO:0000256" key="7">
    <source>
        <dbReference type="ARBA" id="ARBA00022695"/>
    </source>
</evidence>
<keyword evidence="7" id="KW-0548">Nucleotidyltransferase</keyword>
<evidence type="ECO:0000256" key="4">
    <source>
        <dbReference type="ARBA" id="ARBA00020399"/>
    </source>
</evidence>
<dbReference type="InterPro" id="IPR043502">
    <property type="entry name" value="DNA/RNA_pol_sf"/>
</dbReference>
<sequence length="1050" mass="116728">MRRKRAKLQIQNASMDTEGSGEEKSNIFKGISIYVNGWTKPSVQDIRRLLLQHGGVFHPYLDKKSTVTHVVTCSLTAAKVKDFKHMKVVRPEWLLDSVAAGSLLPWTDYIFRPGDRPEEFQGSQIGQATLRLRAVQPMSVTSTPKTGQPNSGETAVEGVAGPSKQIRLEPEPSGCDWAPRPLHLTDPGSEEDAARVPEYAARRSNEMAERVMANPQWRAAHTSIAPDFIEGFYKNSRLHHLSTWKAELKSLVVEAQERAENGELDALPDGGGAASSGIRANSKDEYSMKSAGFVLKSPSRTKGKQKAEDVERVIMHCDFDCFFVSAGLVSRPQLRGKPVVVCHSQGSQGGAASTSEIASASYEARAFGIKNGMSLRQARQLCPEVATIPYEFERYKSFSLQFYTILMRHADDLQAVSVDEALIDVSSAVARLKSASPLSAEDFSVTLAQTIRAQMKQATECEVSIGIAENIQLARLATRRAKPAGLFHLKDEDVRRVLEPLDIDDLHGFGHSTRQKANEKLGATNLGELMTRSKAQLCEALGKTTGETLYKAIRGIDDRKLESDKPRKSVSCDINYGIRFENNEQAKEFVYRMAEEVARRLDGISMRGRLLSLKVLKRDSNAPKEAPKFMGHGLCESFNKQTALANAHGQATSDSKDIGDHAWQLLNSWGFDPAELRGVGIHIQKLEDSRNRDVGQVKLPFQATDRKPVPKGSAPPRREIDNTPELVVQSASSQGEPTTVDAPAQKYADQVNLPSLSQLDMEVLEALPDDIRKELEDEYQRRSHSPMVVEAVPAPMTSPSKVVAKGLNVKRIIQQLAPKSGSSLSPKKSVLFAKRDTPASVSAVRTSDAELRELDIDPDVFAVLPLEMQREQLIMARHTKKGGVLTERRLVIKDTTRAPRERKLPHPTKPPPKAYRPRPPMLNRQGKQKGEKVSFTETDDVQHVIEAWVEGFQKHPPNQKDVNFFCKFLVQSVEFSDAGMEKTIAVMRWWLVLLRRRWGTHEEDQSEVDQAAQRVTSEVVGKAWWKAFREVKGRVDVAARKRFGGTLALT</sequence>
<dbReference type="GO" id="GO:0042276">
    <property type="term" value="P:error-prone translesion synthesis"/>
    <property type="evidence" value="ECO:0007669"/>
    <property type="project" value="TreeGrafter"/>
</dbReference>
<dbReference type="InterPro" id="IPR001357">
    <property type="entry name" value="BRCT_dom"/>
</dbReference>
<evidence type="ECO:0000256" key="9">
    <source>
        <dbReference type="ARBA" id="ARBA00022763"/>
    </source>
</evidence>
<comment type="cofactor">
    <cofactor evidence="1">
        <name>Mg(2+)</name>
        <dbReference type="ChEBI" id="CHEBI:18420"/>
    </cofactor>
</comment>
<reference evidence="19" key="1">
    <citation type="submission" date="2019-10" db="EMBL/GenBank/DDBJ databases">
        <authorList>
            <consortium name="DOE Joint Genome Institute"/>
            <person name="Kuo A."/>
            <person name="Miyauchi S."/>
            <person name="Kiss E."/>
            <person name="Drula E."/>
            <person name="Kohler A."/>
            <person name="Sanchez-Garcia M."/>
            <person name="Andreopoulos B."/>
            <person name="Barry K.W."/>
            <person name="Bonito G."/>
            <person name="Buee M."/>
            <person name="Carver A."/>
            <person name="Chen C."/>
            <person name="Cichocki N."/>
            <person name="Clum A."/>
            <person name="Culley D."/>
            <person name="Crous P.W."/>
            <person name="Fauchery L."/>
            <person name="Girlanda M."/>
            <person name="Hayes R."/>
            <person name="Keri Z."/>
            <person name="LaButti K."/>
            <person name="Lipzen A."/>
            <person name="Lombard V."/>
            <person name="Magnuson J."/>
            <person name="Maillard F."/>
            <person name="Morin E."/>
            <person name="Murat C."/>
            <person name="Nolan M."/>
            <person name="Ohm R."/>
            <person name="Pangilinan J."/>
            <person name="Pereira M."/>
            <person name="Perotto S."/>
            <person name="Peter M."/>
            <person name="Riley R."/>
            <person name="Sitrit Y."/>
            <person name="Stielow B."/>
            <person name="Szollosi G."/>
            <person name="Zifcakova L."/>
            <person name="Stursova M."/>
            <person name="Spatafora J.W."/>
            <person name="Tedersoo L."/>
            <person name="Vaario L.-M."/>
            <person name="Yamada A."/>
            <person name="Yan M."/>
            <person name="Wang P."/>
            <person name="Xu J."/>
            <person name="Bruns T."/>
            <person name="Baldrian P."/>
            <person name="Vilgalys R."/>
            <person name="Henrissat B."/>
            <person name="Grigoriev I.V."/>
            <person name="Hibbett D."/>
            <person name="Nagy L.G."/>
            <person name="Martin F.M."/>
        </authorList>
    </citation>
    <scope>NUCLEOTIDE SEQUENCE</scope>
    <source>
        <strain evidence="19">BED1</strain>
    </source>
</reference>